<dbReference type="AlphaFoldDB" id="A0A1G9BX58"/>
<dbReference type="PANTHER" id="PTHR41247:SF1">
    <property type="entry name" value="HTH-TYPE TRANSCRIPTIONAL REPRESSOR YCNK"/>
    <property type="match status" value="1"/>
</dbReference>
<dbReference type="InterPro" id="IPR006311">
    <property type="entry name" value="TAT_signal"/>
</dbReference>
<dbReference type="SUPFAM" id="SSF160387">
    <property type="entry name" value="NosL/MerB-like"/>
    <property type="match status" value="1"/>
</dbReference>
<dbReference type="RefSeq" id="WP_090308770.1">
    <property type="nucleotide sequence ID" value="NZ_FNFE01000004.1"/>
</dbReference>
<evidence type="ECO:0000313" key="2">
    <source>
        <dbReference type="Proteomes" id="UP000198882"/>
    </source>
</evidence>
<dbReference type="PROSITE" id="PS51257">
    <property type="entry name" value="PROKAR_LIPOPROTEIN"/>
    <property type="match status" value="1"/>
</dbReference>
<dbReference type="Gene3D" id="3.30.70.2050">
    <property type="match status" value="1"/>
</dbReference>
<accession>A0A1G9BX58</accession>
<evidence type="ECO:0000313" key="1">
    <source>
        <dbReference type="EMBL" id="SDK44041.1"/>
    </source>
</evidence>
<keyword evidence="2" id="KW-1185">Reference proteome</keyword>
<dbReference type="EMBL" id="FNFE01000004">
    <property type="protein sequence ID" value="SDK44041.1"/>
    <property type="molecule type" value="Genomic_DNA"/>
</dbReference>
<dbReference type="STRING" id="1095776.SAMN04515672_3123"/>
<dbReference type="OrthoDB" id="162738at2157"/>
<sequence>MTAATSRAEPLPTRRRVLLGAGSLATAALAGCLGAGGPDDEAAEPVDLTEGQECDVCGMAIADHFGPAGQVFYADGEPEDRDGPARFDSVAELLVFHAEREARGWEKRAAFVTDYSSVAYDLLEGDERLHISTHAAAEDFADATELHYVADSEVHGAMGEDFLPFSDREEADAFAEEYGGEVLEWGDVAGRT</sequence>
<dbReference type="InterPro" id="IPR008719">
    <property type="entry name" value="N2O_reductase_NosL"/>
</dbReference>
<organism evidence="1 2">
    <name type="scientific">Natronorubrum texcoconense</name>
    <dbReference type="NCBI Taxonomy" id="1095776"/>
    <lineage>
        <taxon>Archaea</taxon>
        <taxon>Methanobacteriati</taxon>
        <taxon>Methanobacteriota</taxon>
        <taxon>Stenosarchaea group</taxon>
        <taxon>Halobacteria</taxon>
        <taxon>Halobacteriales</taxon>
        <taxon>Natrialbaceae</taxon>
        <taxon>Natronorubrum</taxon>
    </lineage>
</organism>
<dbReference type="Proteomes" id="UP000198882">
    <property type="component" value="Unassembled WGS sequence"/>
</dbReference>
<reference evidence="2" key="1">
    <citation type="submission" date="2016-10" db="EMBL/GenBank/DDBJ databases">
        <authorList>
            <person name="Varghese N."/>
            <person name="Submissions S."/>
        </authorList>
    </citation>
    <scope>NUCLEOTIDE SEQUENCE [LARGE SCALE GENOMIC DNA]</scope>
    <source>
        <strain evidence="2">B4,CECT 8067,JCM 17497</strain>
    </source>
</reference>
<dbReference type="PROSITE" id="PS51318">
    <property type="entry name" value="TAT"/>
    <property type="match status" value="1"/>
</dbReference>
<protein>
    <submittedName>
        <fullName evidence="1">Nitrous oxide reductase accessory protein NosL</fullName>
    </submittedName>
</protein>
<dbReference type="Pfam" id="PF05573">
    <property type="entry name" value="NosL"/>
    <property type="match status" value="1"/>
</dbReference>
<name>A0A1G9BX58_9EURY</name>
<proteinExistence type="predicted"/>
<dbReference type="PANTHER" id="PTHR41247">
    <property type="entry name" value="HTH-TYPE TRANSCRIPTIONAL REPRESSOR YCNK"/>
    <property type="match status" value="1"/>
</dbReference>
<gene>
    <name evidence="1" type="ORF">SAMN04515672_3123</name>
</gene>